<dbReference type="EMBL" id="SJPE01000023">
    <property type="protein sequence ID" value="TBX64783.1"/>
    <property type="molecule type" value="Genomic_DNA"/>
</dbReference>
<dbReference type="Proteomes" id="UP000293300">
    <property type="component" value="Unassembled WGS sequence"/>
</dbReference>
<proteinExistence type="predicted"/>
<organism evidence="1 2">
    <name type="scientific">Flavobacterium silvisoli</name>
    <dbReference type="NCBI Taxonomy" id="2529433"/>
    <lineage>
        <taxon>Bacteria</taxon>
        <taxon>Pseudomonadati</taxon>
        <taxon>Bacteroidota</taxon>
        <taxon>Flavobacteriia</taxon>
        <taxon>Flavobacteriales</taxon>
        <taxon>Flavobacteriaceae</taxon>
        <taxon>Flavobacterium</taxon>
    </lineage>
</organism>
<gene>
    <name evidence="1" type="ORF">EZL74_12910</name>
</gene>
<keyword evidence="1" id="KW-0255">Endonuclease</keyword>
<evidence type="ECO:0000313" key="1">
    <source>
        <dbReference type="EMBL" id="TBX64783.1"/>
    </source>
</evidence>
<dbReference type="GO" id="GO:0004519">
    <property type="term" value="F:endonuclease activity"/>
    <property type="evidence" value="ECO:0007669"/>
    <property type="project" value="UniProtKB-KW"/>
</dbReference>
<name>A0A4Q9YN67_9FLAO</name>
<protein>
    <submittedName>
        <fullName evidence="1">Type II restriction endonuclease</fullName>
    </submittedName>
</protein>
<dbReference type="AlphaFoldDB" id="A0A4Q9YN67"/>
<keyword evidence="1" id="KW-0378">Hydrolase</keyword>
<comment type="caution">
    <text evidence="1">The sequence shown here is derived from an EMBL/GenBank/DDBJ whole genome shotgun (WGS) entry which is preliminary data.</text>
</comment>
<keyword evidence="2" id="KW-1185">Reference proteome</keyword>
<reference evidence="1 2" key="1">
    <citation type="submission" date="2019-02" db="EMBL/GenBank/DDBJ databases">
        <title>Flavobacterium sp. RD-2-33 isolated from forest soil.</title>
        <authorList>
            <person name="Chaudhary D.K."/>
        </authorList>
    </citation>
    <scope>NUCLEOTIDE SEQUENCE [LARGE SCALE GENOMIC DNA]</scope>
    <source>
        <strain evidence="1 2">RD-2-33</strain>
    </source>
</reference>
<accession>A0A4Q9YN67</accession>
<sequence>MKEWDVNIYRGILTGYNEAFIINQETRDKLIAASSKNDEIIRPILRGRDIKKYDIHFSNLYLINAHNGVKEKGTKRIDVVNDYPVIYEHLKHFQSKLESRSDKGDHWSNLRNCAYIDIFTGPKLIYPETMRLLKNN</sequence>
<feature type="non-terminal residue" evidence="1">
    <location>
        <position position="136"/>
    </location>
</feature>
<evidence type="ECO:0000313" key="2">
    <source>
        <dbReference type="Proteomes" id="UP000293300"/>
    </source>
</evidence>
<keyword evidence="1" id="KW-0540">Nuclease</keyword>